<name>R2S8C6_9ENTE</name>
<dbReference type="EMBL" id="AJAQ01000033">
    <property type="protein sequence ID" value="EOH91810.1"/>
    <property type="molecule type" value="Genomic_DNA"/>
</dbReference>
<dbReference type="Proteomes" id="UP000013782">
    <property type="component" value="Unassembled WGS sequence"/>
</dbReference>
<keyword evidence="3" id="KW-1185">Reference proteome</keyword>
<evidence type="ECO:0000256" key="1">
    <source>
        <dbReference type="SAM" id="Phobius"/>
    </source>
</evidence>
<keyword evidence="1" id="KW-1133">Transmembrane helix</keyword>
<keyword evidence="1" id="KW-0472">Membrane</keyword>
<comment type="caution">
    <text evidence="2">The sequence shown here is derived from an EMBL/GenBank/DDBJ whole genome shotgun (WGS) entry which is preliminary data.</text>
</comment>
<proteinExistence type="predicted"/>
<keyword evidence="1" id="KW-0812">Transmembrane</keyword>
<evidence type="ECO:0000313" key="2">
    <source>
        <dbReference type="EMBL" id="EOH91810.1"/>
    </source>
</evidence>
<gene>
    <name evidence="2" type="ORF">UAU_03112</name>
</gene>
<dbReference type="PATRIC" id="fig|1158607.3.peg.3096"/>
<organism evidence="2 3">
    <name type="scientific">Enterococcus pallens ATCC BAA-351</name>
    <dbReference type="NCBI Taxonomy" id="1158607"/>
    <lineage>
        <taxon>Bacteria</taxon>
        <taxon>Bacillati</taxon>
        <taxon>Bacillota</taxon>
        <taxon>Bacilli</taxon>
        <taxon>Lactobacillales</taxon>
        <taxon>Enterococcaceae</taxon>
        <taxon>Enterococcus</taxon>
    </lineage>
</organism>
<accession>R2S8C6</accession>
<dbReference type="STRING" id="160454.RV10_GL005033"/>
<reference evidence="2 3" key="1">
    <citation type="submission" date="2013-02" db="EMBL/GenBank/DDBJ databases">
        <title>The Genome Sequence of Enterococcus pallens BAA-351.</title>
        <authorList>
            <consortium name="The Broad Institute Genome Sequencing Platform"/>
            <consortium name="The Broad Institute Genome Sequencing Center for Infectious Disease"/>
            <person name="Earl A.M."/>
            <person name="Gilmore M.S."/>
            <person name="Lebreton F."/>
            <person name="Walker B."/>
            <person name="Young S.K."/>
            <person name="Zeng Q."/>
            <person name="Gargeya S."/>
            <person name="Fitzgerald M."/>
            <person name="Haas B."/>
            <person name="Abouelleil A."/>
            <person name="Alvarado L."/>
            <person name="Arachchi H.M."/>
            <person name="Berlin A.M."/>
            <person name="Chapman S.B."/>
            <person name="Dewar J."/>
            <person name="Goldberg J."/>
            <person name="Griggs A."/>
            <person name="Gujja S."/>
            <person name="Hansen M."/>
            <person name="Howarth C."/>
            <person name="Imamovic A."/>
            <person name="Larimer J."/>
            <person name="McCowan C."/>
            <person name="Murphy C."/>
            <person name="Neiman D."/>
            <person name="Pearson M."/>
            <person name="Priest M."/>
            <person name="Roberts A."/>
            <person name="Saif S."/>
            <person name="Shea T."/>
            <person name="Sisk P."/>
            <person name="Sykes S."/>
            <person name="Wortman J."/>
            <person name="Nusbaum C."/>
            <person name="Birren B."/>
        </authorList>
    </citation>
    <scope>NUCLEOTIDE SEQUENCE [LARGE SCALE GENOMIC DNA]</scope>
    <source>
        <strain evidence="2 3">ATCC BAA-351</strain>
    </source>
</reference>
<evidence type="ECO:0000313" key="3">
    <source>
        <dbReference type="Proteomes" id="UP000013782"/>
    </source>
</evidence>
<dbReference type="HOGENOM" id="CLU_3007241_0_0_9"/>
<feature type="transmembrane region" description="Helical" evidence="1">
    <location>
        <begin position="6"/>
        <end position="33"/>
    </location>
</feature>
<protein>
    <submittedName>
        <fullName evidence="2">Uncharacterized protein</fullName>
    </submittedName>
</protein>
<dbReference type="RefSeq" id="WP_010758094.1">
    <property type="nucleotide sequence ID" value="NZ_ASWD01000001.1"/>
</dbReference>
<dbReference type="AlphaFoldDB" id="R2S8C6"/>
<sequence length="56" mass="6419">MPTTELGNLMVVSGILFMLIPPVIFLIAIYFIVKRAVYKGMEQYHSRNKTNISTEE</sequence>